<evidence type="ECO:0000256" key="6">
    <source>
        <dbReference type="ARBA" id="ARBA00023229"/>
    </source>
</evidence>
<keyword evidence="4" id="KW-0479">Metal-binding</keyword>
<evidence type="ECO:0000313" key="8">
    <source>
        <dbReference type="EMBL" id="MCW0952603.1"/>
    </source>
</evidence>
<name>A0ABT3E3T7_9LACO</name>
<dbReference type="RefSeq" id="WP_213408660.1">
    <property type="nucleotide sequence ID" value="NZ_CP074441.1"/>
</dbReference>
<keyword evidence="3 7" id="KW-0808">Transferase</keyword>
<accession>A0ABT3E3T7</accession>
<dbReference type="Proteomes" id="UP001526225">
    <property type="component" value="Unassembled WGS sequence"/>
</dbReference>
<dbReference type="Gene3D" id="1.10.600.10">
    <property type="entry name" value="Farnesyl Diphosphate Synthase"/>
    <property type="match status" value="1"/>
</dbReference>
<comment type="caution">
    <text evidence="8">The sequence shown here is derived from an EMBL/GenBank/DDBJ whole genome shotgun (WGS) entry which is preliminary data.</text>
</comment>
<dbReference type="SFLD" id="SFLDS00005">
    <property type="entry name" value="Isoprenoid_Synthase_Type_I"/>
    <property type="match status" value="1"/>
</dbReference>
<comment type="cofactor">
    <cofactor evidence="1">
        <name>Mg(2+)</name>
        <dbReference type="ChEBI" id="CHEBI:18420"/>
    </cofactor>
</comment>
<dbReference type="InterPro" id="IPR008949">
    <property type="entry name" value="Isoprenoid_synthase_dom_sf"/>
</dbReference>
<comment type="similarity">
    <text evidence="2 7">Belongs to the FPP/GGPP synthase family.</text>
</comment>
<gene>
    <name evidence="8" type="ORF">OIT44_00645</name>
</gene>
<dbReference type="PROSITE" id="PS00444">
    <property type="entry name" value="POLYPRENYL_SYNTHASE_2"/>
    <property type="match status" value="1"/>
</dbReference>
<organism evidence="8 9">
    <name type="scientific">Weissella ceti</name>
    <dbReference type="NCBI Taxonomy" id="759620"/>
    <lineage>
        <taxon>Bacteria</taxon>
        <taxon>Bacillati</taxon>
        <taxon>Bacillota</taxon>
        <taxon>Bacilli</taxon>
        <taxon>Lactobacillales</taxon>
        <taxon>Lactobacillaceae</taxon>
        <taxon>Weissella</taxon>
    </lineage>
</organism>
<keyword evidence="5" id="KW-0460">Magnesium</keyword>
<proteinExistence type="inferred from homology"/>
<dbReference type="EMBL" id="JAOZFE010000001">
    <property type="protein sequence ID" value="MCW0952603.1"/>
    <property type="molecule type" value="Genomic_DNA"/>
</dbReference>
<dbReference type="PANTHER" id="PTHR43281">
    <property type="entry name" value="FARNESYL DIPHOSPHATE SYNTHASE"/>
    <property type="match status" value="1"/>
</dbReference>
<evidence type="ECO:0000256" key="2">
    <source>
        <dbReference type="ARBA" id="ARBA00006706"/>
    </source>
</evidence>
<dbReference type="Pfam" id="PF00348">
    <property type="entry name" value="polyprenyl_synt"/>
    <property type="match status" value="1"/>
</dbReference>
<reference evidence="8 9" key="1">
    <citation type="submission" date="2022-10" db="EMBL/GenBank/DDBJ databases">
        <title>Weissella fermenti sp. nov., isolated from fermented cabbage.</title>
        <authorList>
            <person name="Lee J.K."/>
            <person name="Baek J.H."/>
            <person name="Choi D.G."/>
            <person name="Kim J.M."/>
            <person name="Jeon C.O."/>
        </authorList>
    </citation>
    <scope>NUCLEOTIDE SEQUENCE [LARGE SCALE GENOMIC DNA]</scope>
    <source>
        <strain evidence="8 9">KACC 18534</strain>
    </source>
</reference>
<dbReference type="InterPro" id="IPR033749">
    <property type="entry name" value="Polyprenyl_synt_CS"/>
</dbReference>
<evidence type="ECO:0000256" key="5">
    <source>
        <dbReference type="ARBA" id="ARBA00022842"/>
    </source>
</evidence>
<dbReference type="InterPro" id="IPR000092">
    <property type="entry name" value="Polyprenyl_synt"/>
</dbReference>
<evidence type="ECO:0000256" key="7">
    <source>
        <dbReference type="RuleBase" id="RU004466"/>
    </source>
</evidence>
<sequence>MDLASFKAIWQPKLNEQLSHNLKATVKNAQLHEVMDYAVMNGGKRLRPLLTLAVIESFGRSPERYLTEASALELIHAYSLIHDDLPAMDDDDMRRGKPTTHVKFGQAMAILAGDALQPLAYEWINESLVLSDFQKSQLTLGLTKASGPNGMVGGQVLDMAFTGHDDATLFDAENVHRLKTGALIRYALVAGGILVDANQVTLSALDDFGSAFGFAFQINDDLDDLSQDDQEDKQAYPTLLGVQGAQDALAEQVALARDALAIVRYNSHANVELLESFLEYFKPALEKQWV</sequence>
<dbReference type="SUPFAM" id="SSF48576">
    <property type="entry name" value="Terpenoid synthases"/>
    <property type="match status" value="1"/>
</dbReference>
<protein>
    <submittedName>
        <fullName evidence="8">Polyprenyl synthetase family protein</fullName>
    </submittedName>
</protein>
<dbReference type="PANTHER" id="PTHR43281:SF1">
    <property type="entry name" value="FARNESYL DIPHOSPHATE SYNTHASE"/>
    <property type="match status" value="1"/>
</dbReference>
<evidence type="ECO:0000256" key="4">
    <source>
        <dbReference type="ARBA" id="ARBA00022723"/>
    </source>
</evidence>
<keyword evidence="9" id="KW-1185">Reference proteome</keyword>
<keyword evidence="6" id="KW-0414">Isoprene biosynthesis</keyword>
<dbReference type="SFLD" id="SFLDG01017">
    <property type="entry name" value="Polyprenyl_Transferase_Like"/>
    <property type="match status" value="1"/>
</dbReference>
<dbReference type="PROSITE" id="PS00723">
    <property type="entry name" value="POLYPRENYL_SYNTHASE_1"/>
    <property type="match status" value="1"/>
</dbReference>
<evidence type="ECO:0000256" key="1">
    <source>
        <dbReference type="ARBA" id="ARBA00001946"/>
    </source>
</evidence>
<evidence type="ECO:0000313" key="9">
    <source>
        <dbReference type="Proteomes" id="UP001526225"/>
    </source>
</evidence>
<evidence type="ECO:0000256" key="3">
    <source>
        <dbReference type="ARBA" id="ARBA00022679"/>
    </source>
</evidence>